<name>A0A2G8LFY2_STIJA</name>
<protein>
    <submittedName>
        <fullName evidence="2">Uncharacterized protein</fullName>
    </submittedName>
</protein>
<proteinExistence type="predicted"/>
<sequence>MTEGGRWTYNTPPQKERDTTNRDSLAMETILAGELDSNRAFALRREARCSLARYSNSKKVDALLNAMCFEDYEEEEDDDEEEDGHFYDARQCQMPFQSITDDENSESKNREGPSCQTRQNESTVSNRSPRSWSSTRDELSDSESIYHVTSNTDDTYSQRSEFNRSSGKFASHEKQAKTVVKEVFDSVQREMADGDMFPIESTTSCKGFKRVLPPRVLKQKRDEQNDEQERRKQEQLVEQDSDMSFDKRDVNTVSFRNEMTSSDEDIYWNAKDRFSTSSVKVTSSSIAPSEKRSEEFVSTRFTTDEKRIAALRHQGLSAIIPSEACKDTNLIYTVSRTLRESLPKFTGSNRRTKGLMHIVNAILQNDEVSEEYCPDISYAELEELKGDSLHDPRLTSGDASARLITKSYAVPQRTTKNVRCTMANDTCARRDELRCTCGVTETNCGAHRSRQEILKVLKDSKENIKVELTVAKDDHPKLAEFVSQFIDSQREGKKTQAEAKTQTYGCLHCGRSMTTESQKDIGERMTTNNNRSSTPCSPIRSPSPSQSKPSMSMSSDLLCRATSSASTATKSVPSNSSVPRSVSPQPSSSISASVEEDPETPRSLSPAPTDNQSEGYVSAREGEVVEFNVSEFLNRNNVYRKTSATGRELPAYSVTAPTRQMSSGFDTQLDLAQADKTASYKRSNEGNKGQENGKELKSKGSFLGACVVAINILEQGNQKK</sequence>
<dbReference type="Proteomes" id="UP000230750">
    <property type="component" value="Unassembled WGS sequence"/>
</dbReference>
<reference evidence="2 3" key="1">
    <citation type="journal article" date="2017" name="PLoS Biol.">
        <title>The sea cucumber genome provides insights into morphological evolution and visceral regeneration.</title>
        <authorList>
            <person name="Zhang X."/>
            <person name="Sun L."/>
            <person name="Yuan J."/>
            <person name="Sun Y."/>
            <person name="Gao Y."/>
            <person name="Zhang L."/>
            <person name="Li S."/>
            <person name="Dai H."/>
            <person name="Hamel J.F."/>
            <person name="Liu C."/>
            <person name="Yu Y."/>
            <person name="Liu S."/>
            <person name="Lin W."/>
            <person name="Guo K."/>
            <person name="Jin S."/>
            <person name="Xu P."/>
            <person name="Storey K.B."/>
            <person name="Huan P."/>
            <person name="Zhang T."/>
            <person name="Zhou Y."/>
            <person name="Zhang J."/>
            <person name="Lin C."/>
            <person name="Li X."/>
            <person name="Xing L."/>
            <person name="Huo D."/>
            <person name="Sun M."/>
            <person name="Wang L."/>
            <person name="Mercier A."/>
            <person name="Li F."/>
            <person name="Yang H."/>
            <person name="Xiang J."/>
        </authorList>
    </citation>
    <scope>NUCLEOTIDE SEQUENCE [LARGE SCALE GENOMIC DNA]</scope>
    <source>
        <strain evidence="2">Shaxun</strain>
        <tissue evidence="2">Muscle</tissue>
    </source>
</reference>
<feature type="region of interest" description="Disordered" evidence="1">
    <location>
        <begin position="1"/>
        <end position="23"/>
    </location>
</feature>
<feature type="compositionally biased region" description="Low complexity" evidence="1">
    <location>
        <begin position="532"/>
        <end position="593"/>
    </location>
</feature>
<feature type="compositionally biased region" description="Polar residues" evidence="1">
    <location>
        <begin position="602"/>
        <end position="615"/>
    </location>
</feature>
<feature type="compositionally biased region" description="Polar residues" evidence="1">
    <location>
        <begin position="147"/>
        <end position="168"/>
    </location>
</feature>
<comment type="caution">
    <text evidence="2">The sequence shown here is derived from an EMBL/GenBank/DDBJ whole genome shotgun (WGS) entry which is preliminary data.</text>
</comment>
<feature type="region of interest" description="Disordered" evidence="1">
    <location>
        <begin position="675"/>
        <end position="696"/>
    </location>
</feature>
<keyword evidence="3" id="KW-1185">Reference proteome</keyword>
<dbReference type="AlphaFoldDB" id="A0A2G8LFY2"/>
<feature type="compositionally biased region" description="Polar residues" evidence="1">
    <location>
        <begin position="114"/>
        <end position="134"/>
    </location>
</feature>
<evidence type="ECO:0000313" key="2">
    <source>
        <dbReference type="EMBL" id="PIK59080.1"/>
    </source>
</evidence>
<feature type="region of interest" description="Disordered" evidence="1">
    <location>
        <begin position="100"/>
        <end position="173"/>
    </location>
</feature>
<evidence type="ECO:0000313" key="3">
    <source>
        <dbReference type="Proteomes" id="UP000230750"/>
    </source>
</evidence>
<dbReference type="EMBL" id="MRZV01000093">
    <property type="protein sequence ID" value="PIK59080.1"/>
    <property type="molecule type" value="Genomic_DNA"/>
</dbReference>
<evidence type="ECO:0000256" key="1">
    <source>
        <dbReference type="SAM" id="MobiDB-lite"/>
    </source>
</evidence>
<organism evidence="2 3">
    <name type="scientific">Stichopus japonicus</name>
    <name type="common">Sea cucumber</name>
    <dbReference type="NCBI Taxonomy" id="307972"/>
    <lineage>
        <taxon>Eukaryota</taxon>
        <taxon>Metazoa</taxon>
        <taxon>Echinodermata</taxon>
        <taxon>Eleutherozoa</taxon>
        <taxon>Echinozoa</taxon>
        <taxon>Holothuroidea</taxon>
        <taxon>Aspidochirotacea</taxon>
        <taxon>Aspidochirotida</taxon>
        <taxon>Stichopodidae</taxon>
        <taxon>Apostichopus</taxon>
    </lineage>
</organism>
<dbReference type="OrthoDB" id="10638614at2759"/>
<feature type="region of interest" description="Disordered" evidence="1">
    <location>
        <begin position="515"/>
        <end position="616"/>
    </location>
</feature>
<feature type="compositionally biased region" description="Basic and acidic residues" evidence="1">
    <location>
        <begin position="219"/>
        <end position="235"/>
    </location>
</feature>
<gene>
    <name evidence="2" type="ORF">BSL78_03962</name>
</gene>
<feature type="region of interest" description="Disordered" evidence="1">
    <location>
        <begin position="216"/>
        <end position="243"/>
    </location>
</feature>
<accession>A0A2G8LFY2</accession>